<keyword evidence="2" id="KW-1133">Transmembrane helix</keyword>
<name>A0A6P1T2F3_9RHOB</name>
<accession>A0A6P1T2F3</accession>
<evidence type="ECO:0000313" key="3">
    <source>
        <dbReference type="EMBL" id="QHQ35901.1"/>
    </source>
</evidence>
<keyword evidence="4" id="KW-1185">Reference proteome</keyword>
<feature type="compositionally biased region" description="Basic residues" evidence="1">
    <location>
        <begin position="78"/>
        <end position="87"/>
    </location>
</feature>
<feature type="region of interest" description="Disordered" evidence="1">
    <location>
        <begin position="78"/>
        <end position="123"/>
    </location>
</feature>
<dbReference type="RefSeq" id="WP_161862459.1">
    <property type="nucleotide sequence ID" value="NZ_CP046620.1"/>
</dbReference>
<evidence type="ECO:0000256" key="1">
    <source>
        <dbReference type="SAM" id="MobiDB-lite"/>
    </source>
</evidence>
<evidence type="ECO:0000313" key="4">
    <source>
        <dbReference type="Proteomes" id="UP000464495"/>
    </source>
</evidence>
<dbReference type="AlphaFoldDB" id="A0A6P1T2F3"/>
<dbReference type="KEGG" id="amaq:GO499_12310"/>
<protein>
    <submittedName>
        <fullName evidence="3">Uncharacterized protein</fullName>
    </submittedName>
</protein>
<feature type="transmembrane region" description="Helical" evidence="2">
    <location>
        <begin position="20"/>
        <end position="37"/>
    </location>
</feature>
<keyword evidence="2" id="KW-0472">Membrane</keyword>
<organism evidence="3 4">
    <name type="scientific">Algicella marina</name>
    <dbReference type="NCBI Taxonomy" id="2683284"/>
    <lineage>
        <taxon>Bacteria</taxon>
        <taxon>Pseudomonadati</taxon>
        <taxon>Pseudomonadota</taxon>
        <taxon>Alphaproteobacteria</taxon>
        <taxon>Rhodobacterales</taxon>
        <taxon>Paracoccaceae</taxon>
        <taxon>Algicella</taxon>
    </lineage>
</organism>
<dbReference type="EMBL" id="CP046620">
    <property type="protein sequence ID" value="QHQ35901.1"/>
    <property type="molecule type" value="Genomic_DNA"/>
</dbReference>
<dbReference type="Proteomes" id="UP000464495">
    <property type="component" value="Chromosome"/>
</dbReference>
<proteinExistence type="predicted"/>
<reference evidence="3 4" key="1">
    <citation type="submission" date="2019-12" db="EMBL/GenBank/DDBJ databases">
        <title>Complete genome sequence of Algicella marina strain 9Alg 56(T) isolated from the red alga Tichocarpus crinitus.</title>
        <authorList>
            <person name="Kim S.-G."/>
            <person name="Nedashkovskaya O.I."/>
        </authorList>
    </citation>
    <scope>NUCLEOTIDE SEQUENCE [LARGE SCALE GENOMIC DNA]</scope>
    <source>
        <strain evidence="3 4">9Alg 56</strain>
    </source>
</reference>
<evidence type="ECO:0000256" key="2">
    <source>
        <dbReference type="SAM" id="Phobius"/>
    </source>
</evidence>
<sequence length="123" mass="14129">MAAWWETVNGWVATTRAIEWDPLWLTVLLFALVLLKYRMWPKGRVEREMPVRGGSYLGLLTPKTLHSVERAARLKALRHERKARQKQRGAYIHEGQPPVEDAAPPAHEMAVKRPAGRQSVLDR</sequence>
<gene>
    <name evidence="3" type="ORF">GO499_12310</name>
</gene>
<keyword evidence="2" id="KW-0812">Transmembrane</keyword>